<feature type="domain" description="BTB" evidence="2">
    <location>
        <begin position="681"/>
        <end position="738"/>
    </location>
</feature>
<name>A7RJL9_NEMVE</name>
<dbReference type="Gene3D" id="3.30.710.10">
    <property type="entry name" value="Potassium Channel Kv1.1, Chain A"/>
    <property type="match status" value="2"/>
</dbReference>
<dbReference type="GO" id="GO:0005737">
    <property type="term" value="C:cytoplasm"/>
    <property type="evidence" value="ECO:0000318"/>
    <property type="project" value="GO_Central"/>
</dbReference>
<dbReference type="SUPFAM" id="SSF54695">
    <property type="entry name" value="POZ domain"/>
    <property type="match status" value="2"/>
</dbReference>
<dbReference type="PROSITE" id="PS50097">
    <property type="entry name" value="BTB"/>
    <property type="match status" value="2"/>
</dbReference>
<dbReference type="SMART" id="SM00225">
    <property type="entry name" value="BTB"/>
    <property type="match status" value="2"/>
</dbReference>
<evidence type="ECO:0000313" key="4">
    <source>
        <dbReference type="Proteomes" id="UP000001593"/>
    </source>
</evidence>
<organism evidence="3 4">
    <name type="scientific">Nematostella vectensis</name>
    <name type="common">Starlet sea anemone</name>
    <dbReference type="NCBI Taxonomy" id="45351"/>
    <lineage>
        <taxon>Eukaryota</taxon>
        <taxon>Metazoa</taxon>
        <taxon>Cnidaria</taxon>
        <taxon>Anthozoa</taxon>
        <taxon>Hexacorallia</taxon>
        <taxon>Actiniaria</taxon>
        <taxon>Edwardsiidae</taxon>
        <taxon>Nematostella</taxon>
    </lineage>
</organism>
<dbReference type="Pfam" id="PF00651">
    <property type="entry name" value="BTB"/>
    <property type="match status" value="2"/>
</dbReference>
<dbReference type="Gene3D" id="1.10.8.10">
    <property type="entry name" value="DNA helicase RuvA subunit, C-terminal domain"/>
    <property type="match status" value="1"/>
</dbReference>
<dbReference type="HOGENOM" id="CLU_015509_0_0_1"/>
<dbReference type="InterPro" id="IPR011333">
    <property type="entry name" value="SKP1/BTB/POZ_sf"/>
</dbReference>
<dbReference type="OMA" id="RHLCEPP"/>
<evidence type="ECO:0000256" key="1">
    <source>
        <dbReference type="SAM" id="MobiDB-lite"/>
    </source>
</evidence>
<dbReference type="GO" id="GO:0043161">
    <property type="term" value="P:proteasome-mediated ubiquitin-dependent protein catabolic process"/>
    <property type="evidence" value="ECO:0000318"/>
    <property type="project" value="GO_Central"/>
</dbReference>
<evidence type="ECO:0000313" key="3">
    <source>
        <dbReference type="EMBL" id="EDO48402.1"/>
    </source>
</evidence>
<feature type="region of interest" description="Disordered" evidence="1">
    <location>
        <begin position="413"/>
        <end position="433"/>
    </location>
</feature>
<accession>A7RJL9</accession>
<feature type="domain" description="BTB" evidence="2">
    <location>
        <begin position="144"/>
        <end position="203"/>
    </location>
</feature>
<dbReference type="eggNOG" id="KOG1987">
    <property type="taxonomic scope" value="Eukaryota"/>
</dbReference>
<dbReference type="PANTHER" id="PTHR24413">
    <property type="entry name" value="SPECKLE-TYPE POZ PROTEIN"/>
    <property type="match status" value="1"/>
</dbReference>
<protein>
    <recommendedName>
        <fullName evidence="2">BTB domain-containing protein</fullName>
    </recommendedName>
</protein>
<dbReference type="CDD" id="cd18186">
    <property type="entry name" value="BTB_POZ_ZBTB_KLHL-like"/>
    <property type="match status" value="2"/>
</dbReference>
<dbReference type="InterPro" id="IPR000210">
    <property type="entry name" value="BTB/POZ_dom"/>
</dbReference>
<feature type="compositionally biased region" description="Polar residues" evidence="1">
    <location>
        <begin position="577"/>
        <end position="586"/>
    </location>
</feature>
<dbReference type="PhylomeDB" id="A7RJL9"/>
<proteinExistence type="predicted"/>
<dbReference type="Proteomes" id="UP000001593">
    <property type="component" value="Unassembled WGS sequence"/>
</dbReference>
<feature type="region of interest" description="Disordered" evidence="1">
    <location>
        <begin position="576"/>
        <end position="598"/>
    </location>
</feature>
<feature type="compositionally biased region" description="Basic and acidic residues" evidence="1">
    <location>
        <begin position="414"/>
        <end position="423"/>
    </location>
</feature>
<dbReference type="GO" id="GO:0031625">
    <property type="term" value="F:ubiquitin protein ligase binding"/>
    <property type="evidence" value="ECO:0000318"/>
    <property type="project" value="GO_Central"/>
</dbReference>
<reference evidence="3 4" key="1">
    <citation type="journal article" date="2007" name="Science">
        <title>Sea anemone genome reveals ancestral eumetazoan gene repertoire and genomic organization.</title>
        <authorList>
            <person name="Putnam N.H."/>
            <person name="Srivastava M."/>
            <person name="Hellsten U."/>
            <person name="Dirks B."/>
            <person name="Chapman J."/>
            <person name="Salamov A."/>
            <person name="Terry A."/>
            <person name="Shapiro H."/>
            <person name="Lindquist E."/>
            <person name="Kapitonov V.V."/>
            <person name="Jurka J."/>
            <person name="Genikhovich G."/>
            <person name="Grigoriev I.V."/>
            <person name="Lucas S.M."/>
            <person name="Steele R.E."/>
            <person name="Finnerty J.R."/>
            <person name="Technau U."/>
            <person name="Martindale M.Q."/>
            <person name="Rokhsar D.S."/>
        </authorList>
    </citation>
    <scope>NUCLEOTIDE SEQUENCE [LARGE SCALE GENOMIC DNA]</scope>
    <source>
        <strain evidence="4">CH2 X CH6</strain>
    </source>
</reference>
<dbReference type="AlphaFoldDB" id="A7RJL9"/>
<gene>
    <name evidence="3" type="ORF">NEMVEDRAFT_v1g198080</name>
</gene>
<dbReference type="EMBL" id="DS469514">
    <property type="protein sequence ID" value="EDO48402.1"/>
    <property type="molecule type" value="Genomic_DNA"/>
</dbReference>
<keyword evidence="4" id="KW-1185">Reference proteome</keyword>
<dbReference type="InParanoid" id="A7RJL9"/>
<sequence>MEKKVEGFFTDKELYGTWKVTEAHVSKNDTEECIDNLEGIQFTLQEEDELVWELTSSAKKDPLPFFACETFEFIFSDHNTVNELQFFGKTPECWIEFKVSGIPTKLLLTHGRFELLCTKVVTTFLDSAMEHFNLLGALREEFFSDLSLTSANGEEFHVHKTVLSCTFFKHDWDTVPDCLLGLPSDVLGALLHFMYSGNLPKDITEKTLSKTLSVASSVPELEHLSELCSYFLEASAVKNKINGLLKELDKSLATIVKEVHELCPSSSHSPLAGHDAFGLSRIYSTVKAVTMEMAIASLRFVLLCDVFTQRKSELNHEERHALFKDVKARHVEIIVWCTLPNNQMLTTFLEQNYNPNPMRKPNSNPSPNPSTWHTGFGLRAGCHGLGSEIESVWETITLLGNKTRSSLDQILQSTDKEREERKANHSSTGKGNKLGRALRNAIHIKELTILKKLQKKATETFTFIIDIREDFITFDQDHKIRLIVKSINKISAEIPYYIRLLERFPNSKKLSFKEWKYFFKVGTSKASWMLGRAKQNTPALQPLVQTSRDLVNQDMFNELLSQLGLVRDGGEQYIPGGTTQETSSLSTNKTCPPTTPPPGFPVPLAQAVTRLLESGEHADMTFLVSDSSLQDTDSTLDSRANQKAAVSCVEQMKNLNVEDERETSSQACCVLSEGTGNGYVELRAHRVILAARCDWFRRALTSGMKESIDKKISIPFTNPALFKCFLCSLYRGNMETSTMTTEQLVDMLTITDRYEVDSLKQACEAALSSRMTEETALFLFGLADQYNAFCLKVSRSEEFDRAFPPPGQEAQETRMEACIRALTDILGEVPRRELIRVTLAADFDVNRALNFYFS</sequence>
<evidence type="ECO:0000259" key="2">
    <source>
        <dbReference type="PROSITE" id="PS50097"/>
    </source>
</evidence>
<dbReference type="GO" id="GO:0030162">
    <property type="term" value="P:regulation of proteolysis"/>
    <property type="evidence" value="ECO:0000318"/>
    <property type="project" value="GO_Central"/>
</dbReference>